<reference evidence="2 3" key="1">
    <citation type="journal article" date="2003" name="Nat. Genet.">
        <title>Comparative analysis of the genome sequences of Bordetella pertussis, Bordetella parapertussis and Bordetella bronchiseptica.</title>
        <authorList>
            <person name="Parkhill J."/>
            <person name="Sebaihia M."/>
            <person name="Preston A."/>
            <person name="Murphy L.D."/>
            <person name="Thomson N.R."/>
            <person name="Harris D.E."/>
            <person name="Holden M.T.G."/>
            <person name="Churcher C.M."/>
            <person name="Bentley S.D."/>
            <person name="Mungall K.L."/>
            <person name="Cerdeno-Tarraga A.-M."/>
            <person name="Temple L."/>
            <person name="James K.D."/>
            <person name="Harris B."/>
            <person name="Quail M.A."/>
            <person name="Achtman M."/>
            <person name="Atkin R."/>
            <person name="Baker S."/>
            <person name="Basham D."/>
            <person name="Bason N."/>
            <person name="Cherevach I."/>
            <person name="Chillingworth T."/>
            <person name="Collins M."/>
            <person name="Cronin A."/>
            <person name="Davis P."/>
            <person name="Doggett J."/>
            <person name="Feltwell T."/>
            <person name="Goble A."/>
            <person name="Hamlin N."/>
            <person name="Hauser H."/>
            <person name="Holroyd S."/>
            <person name="Jagels K."/>
            <person name="Leather S."/>
            <person name="Moule S."/>
            <person name="Norberczak H."/>
            <person name="O'Neil S."/>
            <person name="Ormond D."/>
            <person name="Price C."/>
            <person name="Rabbinowitsch E."/>
            <person name="Rutter S."/>
            <person name="Sanders M."/>
            <person name="Saunders D."/>
            <person name="Seeger K."/>
            <person name="Sharp S."/>
            <person name="Simmonds M."/>
            <person name="Skelton J."/>
            <person name="Squares R."/>
            <person name="Squares S."/>
            <person name="Stevens K."/>
            <person name="Unwin L."/>
            <person name="Whitehead S."/>
            <person name="Barrell B.G."/>
            <person name="Maskell D.J."/>
        </authorList>
    </citation>
    <scope>NUCLEOTIDE SEQUENCE [LARGE SCALE GENOMIC DNA]</scope>
    <source>
        <strain evidence="2 3">ATCC BAA-588 / NCTC 13252 / RB50</strain>
    </source>
</reference>
<dbReference type="SUPFAM" id="SSF46785">
    <property type="entry name" value="Winged helix' DNA-binding domain"/>
    <property type="match status" value="1"/>
</dbReference>
<dbReference type="Proteomes" id="UP000001027">
    <property type="component" value="Chromosome"/>
</dbReference>
<evidence type="ECO:0000313" key="2">
    <source>
        <dbReference type="EMBL" id="CAE35618.1"/>
    </source>
</evidence>
<protein>
    <recommendedName>
        <fullName evidence="1">HTH iclR-type domain-containing protein</fullName>
    </recommendedName>
</protein>
<organism evidence="2 3">
    <name type="scientific">Bordetella bronchiseptica (strain ATCC BAA-588 / NCTC 13252 / RB50)</name>
    <name type="common">Alcaligenes bronchisepticus</name>
    <dbReference type="NCBI Taxonomy" id="257310"/>
    <lineage>
        <taxon>Bacteria</taxon>
        <taxon>Pseudomonadati</taxon>
        <taxon>Pseudomonadota</taxon>
        <taxon>Betaproteobacteria</taxon>
        <taxon>Burkholderiales</taxon>
        <taxon>Alcaligenaceae</taxon>
        <taxon>Bordetella</taxon>
    </lineage>
</organism>
<dbReference type="InterPro" id="IPR036390">
    <property type="entry name" value="WH_DNA-bd_sf"/>
</dbReference>
<dbReference type="SMR" id="A0A0H3M103"/>
<dbReference type="EMBL" id="BX640448">
    <property type="protein sequence ID" value="CAE35618.1"/>
    <property type="molecule type" value="Genomic_DNA"/>
</dbReference>
<dbReference type="GO" id="GO:0006355">
    <property type="term" value="P:regulation of DNA-templated transcription"/>
    <property type="evidence" value="ECO:0007669"/>
    <property type="project" value="InterPro"/>
</dbReference>
<evidence type="ECO:0000313" key="3">
    <source>
        <dbReference type="Proteomes" id="UP000001027"/>
    </source>
</evidence>
<dbReference type="KEGG" id="bbr:BB3645"/>
<dbReference type="Pfam" id="PF09339">
    <property type="entry name" value="HTH_IclR"/>
    <property type="match status" value="1"/>
</dbReference>
<sequence>MSRTAVCSSAQRVLRIWKALRGHTLTGLSNQEIAQRASESPANVTRGLATLMAEGLVIKYDNGRYAHGIATLQIAQAHANHCDQLTTRMAEVNQRIAAGAQ</sequence>
<dbReference type="eggNOG" id="COG1414">
    <property type="taxonomic scope" value="Bacteria"/>
</dbReference>
<dbReference type="Gene3D" id="1.10.10.10">
    <property type="entry name" value="Winged helix-like DNA-binding domain superfamily/Winged helix DNA-binding domain"/>
    <property type="match status" value="1"/>
</dbReference>
<name>A0A0H3M103_BORBR</name>
<evidence type="ECO:0000259" key="1">
    <source>
        <dbReference type="Pfam" id="PF09339"/>
    </source>
</evidence>
<accession>A0A0H3M103</accession>
<dbReference type="RefSeq" id="WP_010926908.1">
    <property type="nucleotide sequence ID" value="NC_002927.3"/>
</dbReference>
<gene>
    <name evidence="2" type="ordered locus">BB3645</name>
</gene>
<dbReference type="InterPro" id="IPR005471">
    <property type="entry name" value="Tscrpt_reg_IclR_N"/>
</dbReference>
<dbReference type="GO" id="GO:0003677">
    <property type="term" value="F:DNA binding"/>
    <property type="evidence" value="ECO:0007669"/>
    <property type="project" value="InterPro"/>
</dbReference>
<dbReference type="InterPro" id="IPR036388">
    <property type="entry name" value="WH-like_DNA-bd_sf"/>
</dbReference>
<proteinExistence type="predicted"/>
<dbReference type="HOGENOM" id="CLU_172302_0_0_4"/>
<dbReference type="AlphaFoldDB" id="A0A0H3M103"/>
<feature type="domain" description="HTH iclR-type" evidence="1">
    <location>
        <begin position="9"/>
        <end position="57"/>
    </location>
</feature>